<dbReference type="Proteomes" id="UP000241201">
    <property type="component" value="Unassembled WGS sequence"/>
</dbReference>
<organism evidence="1 2">
    <name type="scientific">Faecalibacillus faecis</name>
    <dbReference type="NCBI Taxonomy" id="1982628"/>
    <lineage>
        <taxon>Bacteria</taxon>
        <taxon>Bacillati</taxon>
        <taxon>Bacillota</taxon>
        <taxon>Erysipelotrichia</taxon>
        <taxon>Erysipelotrichales</taxon>
        <taxon>Coprobacillaceae</taxon>
        <taxon>Faecalibacillus</taxon>
    </lineage>
</organism>
<accession>A0A2T3G2R5</accession>
<dbReference type="NCBIfam" id="TIGR01725">
    <property type="entry name" value="phge_HK97_gp10"/>
    <property type="match status" value="1"/>
</dbReference>
<dbReference type="AlphaFoldDB" id="A0A2T3G2R5"/>
<keyword evidence="2" id="KW-1185">Reference proteome</keyword>
<gene>
    <name evidence="1" type="ORF">C7U55_02595</name>
</gene>
<dbReference type="Pfam" id="PF04883">
    <property type="entry name" value="HK97-gp10_like"/>
    <property type="match status" value="1"/>
</dbReference>
<dbReference type="EMBL" id="PYLP01000002">
    <property type="protein sequence ID" value="PST41836.1"/>
    <property type="molecule type" value="Genomic_DNA"/>
</dbReference>
<reference evidence="2" key="1">
    <citation type="submission" date="2018-03" db="EMBL/GenBank/DDBJ databases">
        <title>Lachnoclostridium SNUG30370 gen.nov., sp.nov., isolated from human faeces.</title>
        <authorList>
            <person name="Seo B."/>
            <person name="Jeon K."/>
            <person name="Ko G."/>
        </authorList>
    </citation>
    <scope>NUCLEOTIDE SEQUENCE [LARGE SCALE GENOMIC DNA]</scope>
    <source>
        <strain evidence="2">SNUG30370</strain>
    </source>
</reference>
<protein>
    <recommendedName>
        <fullName evidence="3">HK97 gp10 family phage protein</fullName>
    </recommendedName>
</protein>
<dbReference type="InterPro" id="IPR010064">
    <property type="entry name" value="HK97-gp10_tail"/>
</dbReference>
<evidence type="ECO:0000313" key="2">
    <source>
        <dbReference type="Proteomes" id="UP000241201"/>
    </source>
</evidence>
<sequence>MKITGVKELEAKLKKNATLDDARTVVKKNGADLQSRMTRNAVFVKGYSTGATKRSIRSAFTDSNLTVTVEPTTSYASYPEYGTRYMAAQPFVRPSFNIQKEIFKRELKKLMK</sequence>
<comment type="caution">
    <text evidence="1">The sequence shown here is derived from an EMBL/GenBank/DDBJ whole genome shotgun (WGS) entry which is preliminary data.</text>
</comment>
<evidence type="ECO:0000313" key="1">
    <source>
        <dbReference type="EMBL" id="PST41836.1"/>
    </source>
</evidence>
<name>A0A2T3G2R5_9FIRM</name>
<proteinExistence type="predicted"/>
<evidence type="ECO:0008006" key="3">
    <source>
        <dbReference type="Google" id="ProtNLM"/>
    </source>
</evidence>